<reference evidence="1" key="1">
    <citation type="submission" date="2014-12" db="EMBL/GenBank/DDBJ databases">
        <authorList>
            <person name="Hall J."/>
        </authorList>
    </citation>
    <scope>NUCLEOTIDE SEQUENCE [LARGE SCALE GENOMIC DNA]</scope>
    <source>
        <strain evidence="1">SBW25</strain>
        <plasmid evidence="1">pQBR57</plasmid>
    </source>
</reference>
<dbReference type="AlphaFoldDB" id="A0A0G4E4U7"/>
<sequence length="88" mass="10351">MFVVNEQFDNAAQRLLGEQKWQAVQLLRYSGPDICREIAQVNFEGGLQQALPTFAEDMELIQTYMPPVGWRRRPRHLRINSRQPDHQD</sequence>
<dbReference type="EMBL" id="LN713926">
    <property type="protein sequence ID" value="CEK42199.1"/>
    <property type="molecule type" value="Genomic_DNA"/>
</dbReference>
<organism evidence="1">
    <name type="scientific">Pseudomonas fluorescens (strain SBW25)</name>
    <dbReference type="NCBI Taxonomy" id="216595"/>
    <lineage>
        <taxon>Bacteria</taxon>
        <taxon>Pseudomonadati</taxon>
        <taxon>Pseudomonadota</taxon>
        <taxon>Gammaproteobacteria</taxon>
        <taxon>Pseudomonadales</taxon>
        <taxon>Pseudomonadaceae</taxon>
        <taxon>Pseudomonas</taxon>
    </lineage>
</organism>
<reference evidence="1" key="2">
    <citation type="submission" date="2015-06" db="EMBL/GenBank/DDBJ databases">
        <title>Environmentally co-occuring mercury resistance plasmids are genetically and phenotypically diverse and confer variable context-dependent fitness effects.</title>
        <authorList>
            <person name="Hall J.P.J."/>
            <person name="Harrison E."/>
            <person name="Lilley A.K."/>
            <person name="Paterson S."/>
            <person name="Spiers A.J."/>
            <person name="Brockhurst M.A."/>
        </authorList>
    </citation>
    <scope>NUCLEOTIDE SEQUENCE [LARGE SCALE GENOMIC DNA]</scope>
    <source>
        <strain evidence="1">SBW25</strain>
        <plasmid evidence="1">pQBR57</plasmid>
    </source>
</reference>
<geneLocation type="plasmid" evidence="1">
    <name>pQBR57</name>
</geneLocation>
<evidence type="ECO:0000313" key="1">
    <source>
        <dbReference type="EMBL" id="CEK42199.1"/>
    </source>
</evidence>
<name>A0A0G4E4U7_PSEFS</name>
<protein>
    <submittedName>
        <fullName evidence="1">Uncharacterized protein</fullName>
    </submittedName>
</protein>
<proteinExistence type="predicted"/>
<keyword evidence="1" id="KW-0614">Plasmid</keyword>
<dbReference type="RefSeq" id="WP_192963381.1">
    <property type="nucleotide sequence ID" value="NZ_LN713926.1"/>
</dbReference>
<gene>
    <name evidence="1" type="ORF">PQBR57_0246</name>
</gene>
<accession>A0A0G4E4U7</accession>